<evidence type="ECO:0000313" key="4">
    <source>
        <dbReference type="Proteomes" id="UP000322699"/>
    </source>
</evidence>
<organism evidence="1 4">
    <name type="scientific">Rubripirellula obstinata</name>
    <dbReference type="NCBI Taxonomy" id="406547"/>
    <lineage>
        <taxon>Bacteria</taxon>
        <taxon>Pseudomonadati</taxon>
        <taxon>Planctomycetota</taxon>
        <taxon>Planctomycetia</taxon>
        <taxon>Pirellulales</taxon>
        <taxon>Pirellulaceae</taxon>
        <taxon>Rubripirellula</taxon>
    </lineage>
</organism>
<protein>
    <submittedName>
        <fullName evidence="1">Uncharacterized protein</fullName>
    </submittedName>
</protein>
<gene>
    <name evidence="3" type="ORF">LF1_57820</name>
    <name evidence="2" type="ORF">LF1_58020</name>
    <name evidence="1" type="ORF">LF1_58900</name>
</gene>
<dbReference type="Proteomes" id="UP000322699">
    <property type="component" value="Unassembled WGS sequence"/>
</dbReference>
<evidence type="ECO:0000313" key="1">
    <source>
        <dbReference type="EMBL" id="KAA1256816.1"/>
    </source>
</evidence>
<reference evidence="1 4" key="1">
    <citation type="submission" date="2019-08" db="EMBL/GenBank/DDBJ databases">
        <title>Deep-cultivation of Planctomycetes and their phenomic and genomic characterization uncovers novel biology.</title>
        <authorList>
            <person name="Wiegand S."/>
            <person name="Jogler M."/>
            <person name="Boedeker C."/>
            <person name="Pinto D."/>
            <person name="Vollmers J."/>
            <person name="Rivas-Marin E."/>
            <person name="Kohn T."/>
            <person name="Peeters S.H."/>
            <person name="Heuer A."/>
            <person name="Rast P."/>
            <person name="Oberbeckmann S."/>
            <person name="Bunk B."/>
            <person name="Jeske O."/>
            <person name="Meyerdierks A."/>
            <person name="Storesund J.E."/>
            <person name="Kallscheuer N."/>
            <person name="Luecker S."/>
            <person name="Lage O.M."/>
            <person name="Pohl T."/>
            <person name="Merkel B.J."/>
            <person name="Hornburger P."/>
            <person name="Mueller R.-W."/>
            <person name="Bruemmer F."/>
            <person name="Labrenz M."/>
            <person name="Spormann A.M."/>
            <person name="Op Den Camp H."/>
            <person name="Overmann J."/>
            <person name="Amann R."/>
            <person name="Jetten M.S.M."/>
            <person name="Mascher T."/>
            <person name="Medema M.H."/>
            <person name="Devos D.P."/>
            <person name="Kaster A.-K."/>
            <person name="Ovreas L."/>
            <person name="Rohde M."/>
            <person name="Galperin M.Y."/>
            <person name="Jogler C."/>
        </authorList>
    </citation>
    <scope>NUCLEOTIDE SEQUENCE [LARGE SCALE GENOMIC DNA]</scope>
    <source>
        <strain evidence="1 4">LF1</strain>
    </source>
</reference>
<keyword evidence="4" id="KW-1185">Reference proteome</keyword>
<proteinExistence type="predicted"/>
<dbReference type="OrthoDB" id="9802385at2"/>
<name>A0A5B1C8I1_9BACT</name>
<dbReference type="EMBL" id="VRLW01000012">
    <property type="protein sequence ID" value="KAA1256927.1"/>
    <property type="molecule type" value="Genomic_DNA"/>
</dbReference>
<dbReference type="AlphaFoldDB" id="A0A5B1C8I1"/>
<accession>A0A5B1C8I1</accession>
<dbReference type="RefSeq" id="WP_068267848.1">
    <property type="nucleotide sequence ID" value="NZ_LWSK01000290.1"/>
</dbReference>
<evidence type="ECO:0000313" key="2">
    <source>
        <dbReference type="EMBL" id="KAA1256894.1"/>
    </source>
</evidence>
<evidence type="ECO:0000313" key="3">
    <source>
        <dbReference type="EMBL" id="KAA1256927.1"/>
    </source>
</evidence>
<sequence>MKHTESISTPQYATVNTTFQVETDSEGNPCLILTQNWASGVNVSTHRIVVTIDAFDDFHSAYLRAAGRMNADTRAYSVSDVRRDYPNAYRGWTPDDDQRLLDEHAAGHTIKELADMFGRQRGAIESCLAKLT</sequence>
<dbReference type="EMBL" id="VRLW01000014">
    <property type="protein sequence ID" value="KAA1256894.1"/>
    <property type="molecule type" value="Genomic_DNA"/>
</dbReference>
<dbReference type="EMBL" id="VRLW01000021">
    <property type="protein sequence ID" value="KAA1256816.1"/>
    <property type="molecule type" value="Genomic_DNA"/>
</dbReference>
<comment type="caution">
    <text evidence="1">The sequence shown here is derived from an EMBL/GenBank/DDBJ whole genome shotgun (WGS) entry which is preliminary data.</text>
</comment>